<sequence length="123" mass="14848">MSHIYLVISDNEIKKITQERLLKFHHIDSNQSNKYGYYRYDEGLCQIIRDDIYCIHNKLIELLRNYSKQSKKLFFAKFLLLNRKNENDMFNLSLAKIDKCDFIKLEILDNNSYLQLNTIYQIS</sequence>
<dbReference type="EMBL" id="UHIA01000003">
    <property type="protein sequence ID" value="SUO92093.1"/>
    <property type="molecule type" value="Genomic_DNA"/>
</dbReference>
<dbReference type="Proteomes" id="UP000254575">
    <property type="component" value="Unassembled WGS sequence"/>
</dbReference>
<protein>
    <submittedName>
        <fullName evidence="1">Uncharacterized protein</fullName>
    </submittedName>
</protein>
<name>A0A380MIR1_9GAMM</name>
<keyword evidence="2" id="KW-1185">Reference proteome</keyword>
<gene>
    <name evidence="1" type="ORF">NCTC10717_00385</name>
</gene>
<dbReference type="AlphaFoldDB" id="A0A380MIR1"/>
<accession>A0A380MIR1</accession>
<evidence type="ECO:0000313" key="1">
    <source>
        <dbReference type="EMBL" id="SUO92093.1"/>
    </source>
</evidence>
<evidence type="ECO:0000313" key="2">
    <source>
        <dbReference type="Proteomes" id="UP000254575"/>
    </source>
</evidence>
<proteinExistence type="predicted"/>
<dbReference type="OrthoDB" id="6649881at2"/>
<dbReference type="RefSeq" id="WP_115217685.1">
    <property type="nucleotide sequence ID" value="NZ_UHIA01000003.1"/>
</dbReference>
<organism evidence="1 2">
    <name type="scientific">Suttonella indologenes</name>
    <dbReference type="NCBI Taxonomy" id="13276"/>
    <lineage>
        <taxon>Bacteria</taxon>
        <taxon>Pseudomonadati</taxon>
        <taxon>Pseudomonadota</taxon>
        <taxon>Gammaproteobacteria</taxon>
        <taxon>Cardiobacteriales</taxon>
        <taxon>Cardiobacteriaceae</taxon>
        <taxon>Suttonella</taxon>
    </lineage>
</organism>
<reference evidence="1 2" key="1">
    <citation type="submission" date="2018-06" db="EMBL/GenBank/DDBJ databases">
        <authorList>
            <consortium name="Pathogen Informatics"/>
            <person name="Doyle S."/>
        </authorList>
    </citation>
    <scope>NUCLEOTIDE SEQUENCE [LARGE SCALE GENOMIC DNA]</scope>
    <source>
        <strain evidence="1 2">NCTC10717</strain>
    </source>
</reference>